<evidence type="ECO:0000256" key="5">
    <source>
        <dbReference type="ARBA" id="ARBA00023008"/>
    </source>
</evidence>
<dbReference type="InterPro" id="IPR000428">
    <property type="entry name" value="Cu-bd"/>
</dbReference>
<dbReference type="CDD" id="cd00371">
    <property type="entry name" value="HMA"/>
    <property type="match status" value="1"/>
</dbReference>
<dbReference type="PANTHER" id="PTHR46594">
    <property type="entry name" value="P-TYPE CATION-TRANSPORTING ATPASE"/>
    <property type="match status" value="1"/>
</dbReference>
<accession>A0A151B161</accession>
<dbReference type="InterPro" id="IPR017969">
    <property type="entry name" value="Heavy-metal-associated_CS"/>
</dbReference>
<gene>
    <name evidence="8" type="primary">copZ</name>
    <name evidence="8" type="ORF">MOMUL_03570</name>
</gene>
<dbReference type="AlphaFoldDB" id="A0A151B161"/>
<dbReference type="InterPro" id="IPR049740">
    <property type="entry name" value="CopZ"/>
</dbReference>
<organism evidence="8 9">
    <name type="scientific">Moorella mulderi DSM 14980</name>
    <dbReference type="NCBI Taxonomy" id="1122241"/>
    <lineage>
        <taxon>Bacteria</taxon>
        <taxon>Bacillati</taxon>
        <taxon>Bacillota</taxon>
        <taxon>Clostridia</taxon>
        <taxon>Neomoorellales</taxon>
        <taxon>Neomoorellaceae</taxon>
        <taxon>Neomoorella</taxon>
    </lineage>
</organism>
<dbReference type="InterPro" id="IPR006122">
    <property type="entry name" value="HMA_Cu_ion-bd"/>
</dbReference>
<dbReference type="FunFam" id="3.30.70.100:FF:000005">
    <property type="entry name" value="Copper-exporting P-type ATPase A"/>
    <property type="match status" value="1"/>
</dbReference>
<dbReference type="InterPro" id="IPR036163">
    <property type="entry name" value="HMA_dom_sf"/>
</dbReference>
<proteinExistence type="predicted"/>
<comment type="subcellular location">
    <subcellularLocation>
        <location evidence="1">Cytoplasm</location>
    </subcellularLocation>
</comment>
<evidence type="ECO:0000313" key="9">
    <source>
        <dbReference type="Proteomes" id="UP000075670"/>
    </source>
</evidence>
<dbReference type="EMBL" id="LTBC01000001">
    <property type="protein sequence ID" value="KYH33651.1"/>
    <property type="molecule type" value="Genomic_DNA"/>
</dbReference>
<dbReference type="PRINTS" id="PR00944">
    <property type="entry name" value="CUEXPORT"/>
</dbReference>
<dbReference type="PANTHER" id="PTHR46594:SF4">
    <property type="entry name" value="P-TYPE CATION-TRANSPORTING ATPASE"/>
    <property type="match status" value="1"/>
</dbReference>
<dbReference type="GO" id="GO:0005737">
    <property type="term" value="C:cytoplasm"/>
    <property type="evidence" value="ECO:0007669"/>
    <property type="project" value="UniProtKB-SubCell"/>
</dbReference>
<protein>
    <recommendedName>
        <fullName evidence="2">Copper chaperone CopZ</fullName>
    </recommendedName>
</protein>
<keyword evidence="6" id="KW-0143">Chaperone</keyword>
<evidence type="ECO:0000256" key="4">
    <source>
        <dbReference type="ARBA" id="ARBA00022723"/>
    </source>
</evidence>
<dbReference type="Gene3D" id="3.30.70.100">
    <property type="match status" value="1"/>
</dbReference>
<evidence type="ECO:0000259" key="7">
    <source>
        <dbReference type="PROSITE" id="PS50846"/>
    </source>
</evidence>
<dbReference type="Pfam" id="PF00403">
    <property type="entry name" value="HMA"/>
    <property type="match status" value="1"/>
</dbReference>
<evidence type="ECO:0000256" key="2">
    <source>
        <dbReference type="ARBA" id="ARBA00015313"/>
    </source>
</evidence>
<dbReference type="NCBIfam" id="NF033795">
    <property type="entry name" value="chaper_CopZ_Bs"/>
    <property type="match status" value="1"/>
</dbReference>
<dbReference type="InterPro" id="IPR006121">
    <property type="entry name" value="HMA_dom"/>
</dbReference>
<sequence length="68" mass="7207">MAEATLQVEGMTCNHCKMSVEKALRGLEGITAVAVDLAAKTAHVTYDPAKVNLEAMKKAVAEAGYEVK</sequence>
<dbReference type="PATRIC" id="fig|1122241.3.peg.385"/>
<keyword evidence="4" id="KW-0479">Metal-binding</keyword>
<dbReference type="GO" id="GO:0005507">
    <property type="term" value="F:copper ion binding"/>
    <property type="evidence" value="ECO:0007669"/>
    <property type="project" value="InterPro"/>
</dbReference>
<dbReference type="RefSeq" id="WP_062280756.1">
    <property type="nucleotide sequence ID" value="NZ_LTBC01000001.1"/>
</dbReference>
<dbReference type="GO" id="GO:0006825">
    <property type="term" value="P:copper ion transport"/>
    <property type="evidence" value="ECO:0007669"/>
    <property type="project" value="InterPro"/>
</dbReference>
<dbReference type="Proteomes" id="UP000075670">
    <property type="component" value="Unassembled WGS sequence"/>
</dbReference>
<evidence type="ECO:0000256" key="1">
    <source>
        <dbReference type="ARBA" id="ARBA00004496"/>
    </source>
</evidence>
<dbReference type="PROSITE" id="PS01047">
    <property type="entry name" value="HMA_1"/>
    <property type="match status" value="1"/>
</dbReference>
<feature type="domain" description="HMA" evidence="7">
    <location>
        <begin position="2"/>
        <end position="68"/>
    </location>
</feature>
<dbReference type="OrthoDB" id="9813965at2"/>
<dbReference type="NCBIfam" id="TIGR00003">
    <property type="entry name" value="copper ion binding protein"/>
    <property type="match status" value="1"/>
</dbReference>
<keyword evidence="3" id="KW-0963">Cytoplasm</keyword>
<comment type="caution">
    <text evidence="8">The sequence shown here is derived from an EMBL/GenBank/DDBJ whole genome shotgun (WGS) entry which is preliminary data.</text>
</comment>
<name>A0A151B161_9FIRM</name>
<evidence type="ECO:0000256" key="6">
    <source>
        <dbReference type="ARBA" id="ARBA00023186"/>
    </source>
</evidence>
<dbReference type="SUPFAM" id="SSF55008">
    <property type="entry name" value="HMA, heavy metal-associated domain"/>
    <property type="match status" value="1"/>
</dbReference>
<reference evidence="8 9" key="1">
    <citation type="submission" date="2016-02" db="EMBL/GenBank/DDBJ databases">
        <title>Genome sequence of Moorella mulderi DSM 14980.</title>
        <authorList>
            <person name="Poehlein A."/>
            <person name="Daniel R."/>
        </authorList>
    </citation>
    <scope>NUCLEOTIDE SEQUENCE [LARGE SCALE GENOMIC DNA]</scope>
    <source>
        <strain evidence="8 9">DSM 14980</strain>
    </source>
</reference>
<keyword evidence="5" id="KW-0186">Copper</keyword>
<dbReference type="PROSITE" id="PS50846">
    <property type="entry name" value="HMA_2"/>
    <property type="match status" value="1"/>
</dbReference>
<keyword evidence="9" id="KW-1185">Reference proteome</keyword>
<evidence type="ECO:0000313" key="8">
    <source>
        <dbReference type="EMBL" id="KYH33651.1"/>
    </source>
</evidence>
<evidence type="ECO:0000256" key="3">
    <source>
        <dbReference type="ARBA" id="ARBA00022490"/>
    </source>
</evidence>